<dbReference type="SUPFAM" id="SSF55811">
    <property type="entry name" value="Nudix"/>
    <property type="match status" value="1"/>
</dbReference>
<name>I1D4L6_9PSEU</name>
<gene>
    <name evidence="2" type="ORF">SacglDRAFT_03022</name>
</gene>
<keyword evidence="3" id="KW-1185">Reference proteome</keyword>
<dbReference type="Pfam" id="PF00293">
    <property type="entry name" value="NUDIX"/>
    <property type="match status" value="1"/>
</dbReference>
<sequence>MSEDRWTPPSVLLAVDLVILTLRDSLLQVLLVERGVEPYRGAWALPGGFLNNSDEGLKEAAHRELLEEAGLNGSQLHLEQIGTYGDPGRDPRGRIVSVAYLAIAPGLPEPAPGTDAAGASWVPVQEVLCRRRTLAFDHYDILVDGVERAREKLERTALATAFCGSTFTIADLQRVYEAVWGVQLDPRNFYRKVQGVPGFIVATGSVRRTARGRPARVFRAGPCTVLNPPIVRPERTGTGEEKQ</sequence>
<dbReference type="Gene3D" id="1.10.10.10">
    <property type="entry name" value="Winged helix-like DNA-binding domain superfamily/Winged helix DNA-binding domain"/>
    <property type="match status" value="1"/>
</dbReference>
<evidence type="ECO:0000259" key="1">
    <source>
        <dbReference type="PROSITE" id="PS51462"/>
    </source>
</evidence>
<proteinExistence type="predicted"/>
<dbReference type="OrthoDB" id="9786141at2"/>
<dbReference type="EMBL" id="CM001484">
    <property type="protein sequence ID" value="EIE99890.1"/>
    <property type="molecule type" value="Genomic_DNA"/>
</dbReference>
<protein>
    <submittedName>
        <fullName evidence="2">ADP-ribose pyrophosphatase</fullName>
    </submittedName>
</protein>
<dbReference type="PROSITE" id="PS51462">
    <property type="entry name" value="NUDIX"/>
    <property type="match status" value="1"/>
</dbReference>
<dbReference type="PANTHER" id="PTHR43736:SF4">
    <property type="entry name" value="SLR1690 PROTEIN"/>
    <property type="match status" value="1"/>
</dbReference>
<dbReference type="InterPro" id="IPR036390">
    <property type="entry name" value="WH_DNA-bd_sf"/>
</dbReference>
<feature type="domain" description="Nudix hydrolase" evidence="1">
    <location>
        <begin position="10"/>
        <end position="144"/>
    </location>
</feature>
<dbReference type="STRING" id="928724.SacglDRAFT_03022"/>
<dbReference type="CDD" id="cd18873">
    <property type="entry name" value="NUDIX_NadM_like"/>
    <property type="match status" value="1"/>
</dbReference>
<dbReference type="InterPro" id="IPR036388">
    <property type="entry name" value="WH-like_DNA-bd_sf"/>
</dbReference>
<reference evidence="2 3" key="1">
    <citation type="submission" date="2011-09" db="EMBL/GenBank/DDBJ databases">
        <authorList>
            <consortium name="US DOE Joint Genome Institute (JGI-PGF)"/>
            <person name="Lucas S."/>
            <person name="Han J."/>
            <person name="Lapidus A."/>
            <person name="Cheng J.-F."/>
            <person name="Goodwin L."/>
            <person name="Pitluck S."/>
            <person name="Peters L."/>
            <person name="Land M.L."/>
            <person name="Hauser L."/>
            <person name="Brambilla E."/>
            <person name="Klenk H.-P."/>
            <person name="Woyke T.J."/>
        </authorList>
    </citation>
    <scope>NUCLEOTIDE SEQUENCE [LARGE SCALE GENOMIC DNA]</scope>
    <source>
        <strain evidence="2 3">K62</strain>
    </source>
</reference>
<dbReference type="SUPFAM" id="SSF46785">
    <property type="entry name" value="Winged helix' DNA-binding domain"/>
    <property type="match status" value="1"/>
</dbReference>
<dbReference type="Pfam" id="PF21906">
    <property type="entry name" value="WHD_NrtR"/>
    <property type="match status" value="1"/>
</dbReference>
<accession>I1D4L6</accession>
<dbReference type="InterPro" id="IPR000086">
    <property type="entry name" value="NUDIX_hydrolase_dom"/>
</dbReference>
<organism evidence="2 3">
    <name type="scientific">Saccharomonospora glauca K62</name>
    <dbReference type="NCBI Taxonomy" id="928724"/>
    <lineage>
        <taxon>Bacteria</taxon>
        <taxon>Bacillati</taxon>
        <taxon>Actinomycetota</taxon>
        <taxon>Actinomycetes</taxon>
        <taxon>Pseudonocardiales</taxon>
        <taxon>Pseudonocardiaceae</taxon>
        <taxon>Saccharomonospora</taxon>
    </lineage>
</organism>
<dbReference type="InterPro" id="IPR015797">
    <property type="entry name" value="NUDIX_hydrolase-like_dom_sf"/>
</dbReference>
<reference evidence="3" key="2">
    <citation type="submission" date="2012-01" db="EMBL/GenBank/DDBJ databases">
        <title>Noncontiguous Finished sequence of chromosome of Saccharomonospora glauca K62.</title>
        <authorList>
            <consortium name="US DOE Joint Genome Institute"/>
            <person name="Lucas S."/>
            <person name="Han J."/>
            <person name="Lapidus A."/>
            <person name="Cheng J.-F."/>
            <person name="Goodwin L."/>
            <person name="Pitluck S."/>
            <person name="Peters L."/>
            <person name="Mikhailova N."/>
            <person name="Held B."/>
            <person name="Detter J.C."/>
            <person name="Han C."/>
            <person name="Tapia R."/>
            <person name="Land M."/>
            <person name="Hauser L."/>
            <person name="Kyrpides N."/>
            <person name="Ivanova N."/>
            <person name="Pagani I."/>
            <person name="Brambilla E.-M."/>
            <person name="Klenk H.-P."/>
            <person name="Woyke T."/>
        </authorList>
    </citation>
    <scope>NUCLEOTIDE SEQUENCE [LARGE SCALE GENOMIC DNA]</scope>
    <source>
        <strain evidence="3">K62</strain>
    </source>
</reference>
<dbReference type="Proteomes" id="UP000005087">
    <property type="component" value="Chromosome"/>
</dbReference>
<evidence type="ECO:0000313" key="3">
    <source>
        <dbReference type="Proteomes" id="UP000005087"/>
    </source>
</evidence>
<dbReference type="eggNOG" id="COG1051">
    <property type="taxonomic scope" value="Bacteria"/>
</dbReference>
<dbReference type="RefSeq" id="WP_005465581.1">
    <property type="nucleotide sequence ID" value="NZ_CM001484.1"/>
</dbReference>
<dbReference type="AlphaFoldDB" id="I1D4L6"/>
<dbReference type="PANTHER" id="PTHR43736">
    <property type="entry name" value="ADP-RIBOSE PYROPHOSPHATASE"/>
    <property type="match status" value="1"/>
</dbReference>
<dbReference type="InterPro" id="IPR054105">
    <property type="entry name" value="WHD_NrtR"/>
</dbReference>
<dbReference type="HOGENOM" id="CLU_037162_3_3_11"/>
<dbReference type="Gene3D" id="3.90.79.10">
    <property type="entry name" value="Nucleoside Triphosphate Pyrophosphohydrolase"/>
    <property type="match status" value="1"/>
</dbReference>
<evidence type="ECO:0000313" key="2">
    <source>
        <dbReference type="EMBL" id="EIE99890.1"/>
    </source>
</evidence>